<accession>A0A5S3WLF7</accession>
<evidence type="ECO:0000256" key="1">
    <source>
        <dbReference type="SAM" id="SignalP"/>
    </source>
</evidence>
<dbReference type="RefSeq" id="WP_138551652.1">
    <property type="nucleotide sequence ID" value="NZ_PNCH01000028.1"/>
</dbReference>
<dbReference type="OrthoDB" id="6284560at2"/>
<dbReference type="AlphaFoldDB" id="A0A5S3WLF7"/>
<evidence type="ECO:0000313" key="3">
    <source>
        <dbReference type="Proteomes" id="UP000310249"/>
    </source>
</evidence>
<feature type="chain" id="PRO_5024442878" evidence="1">
    <location>
        <begin position="24"/>
        <end position="191"/>
    </location>
</feature>
<gene>
    <name evidence="2" type="ORF">CWB99_13790</name>
</gene>
<organism evidence="2 3">
    <name type="scientific">Pseudoalteromonas rubra</name>
    <dbReference type="NCBI Taxonomy" id="43658"/>
    <lineage>
        <taxon>Bacteria</taxon>
        <taxon>Pseudomonadati</taxon>
        <taxon>Pseudomonadota</taxon>
        <taxon>Gammaproteobacteria</taxon>
        <taxon>Alteromonadales</taxon>
        <taxon>Pseudoalteromonadaceae</taxon>
        <taxon>Pseudoalteromonas</taxon>
    </lineage>
</organism>
<proteinExistence type="predicted"/>
<feature type="signal peptide" evidence="1">
    <location>
        <begin position="1"/>
        <end position="23"/>
    </location>
</feature>
<dbReference type="EMBL" id="PNCI01000030">
    <property type="protein sequence ID" value="TMP27758.1"/>
    <property type="molecule type" value="Genomic_DNA"/>
</dbReference>
<dbReference type="Proteomes" id="UP000310249">
    <property type="component" value="Unassembled WGS sequence"/>
</dbReference>
<protein>
    <submittedName>
        <fullName evidence="2">Uncharacterized protein</fullName>
    </submittedName>
</protein>
<sequence>MKPLNLLARIITPLCISACSVSAQQLIAEHNNEVELNSYHQIIVNCHNDPQALRRMLDYLHSLSLEMTVEFSGQCDGPILIERDGITLTGSAQDNATISLHASHQQKTAIVVSSAVSSLRNFTIDTPDKARVLRIEANATVTIDGLKTAYVFNPKAPFYPFVTDDNSTLFARNQNSFQLRVSGSSVANLMD</sequence>
<keyword evidence="1" id="KW-0732">Signal</keyword>
<evidence type="ECO:0000313" key="2">
    <source>
        <dbReference type="EMBL" id="TMP27758.1"/>
    </source>
</evidence>
<reference evidence="2 3" key="1">
    <citation type="submission" date="2018-01" db="EMBL/GenBank/DDBJ databases">
        <authorList>
            <person name="Paulsen S."/>
            <person name="Gram L.K."/>
        </authorList>
    </citation>
    <scope>NUCLEOTIDE SEQUENCE [LARGE SCALE GENOMIC DNA]</scope>
    <source>
        <strain evidence="2 3">S2676</strain>
    </source>
</reference>
<comment type="caution">
    <text evidence="2">The sequence shown here is derived from an EMBL/GenBank/DDBJ whole genome shotgun (WGS) entry which is preliminary data.</text>
</comment>
<name>A0A5S3WLF7_9GAMM</name>
<reference evidence="3" key="2">
    <citation type="submission" date="2019-06" db="EMBL/GenBank/DDBJ databases">
        <title>Co-occurence of chitin degradation, pigmentation and bioactivity in marine Pseudoalteromonas.</title>
        <authorList>
            <person name="Sonnenschein E.C."/>
            <person name="Bech P.K."/>
        </authorList>
    </citation>
    <scope>NUCLEOTIDE SEQUENCE [LARGE SCALE GENOMIC DNA]</scope>
    <source>
        <strain evidence="3">S2676</strain>
    </source>
</reference>